<dbReference type="InterPro" id="IPR011006">
    <property type="entry name" value="CheY-like_superfamily"/>
</dbReference>
<proteinExistence type="predicted"/>
<evidence type="ECO:0000256" key="1">
    <source>
        <dbReference type="PROSITE-ProRule" id="PRU00169"/>
    </source>
</evidence>
<gene>
    <name evidence="3" type="ORF">GCM10007890_18790</name>
</gene>
<dbReference type="RefSeq" id="WP_238199549.1">
    <property type="nucleotide sequence ID" value="NZ_BPQZ01000040.1"/>
</dbReference>
<keyword evidence="4" id="KW-1185">Reference proteome</keyword>
<evidence type="ECO:0000313" key="3">
    <source>
        <dbReference type="EMBL" id="GLS69866.1"/>
    </source>
</evidence>
<evidence type="ECO:0000313" key="4">
    <source>
        <dbReference type="Proteomes" id="UP001157440"/>
    </source>
</evidence>
<sequence>MLNAAGPLVGHRILLVEDEYLIAMEMERWLRDAGAEVIGPVPSVEQALDLIEDEGAPDAAILDVNLGDGERVFPVADRLDGLGVPYLFATGDMRILKDAKYERCPRLEKPILSLELVAAAEKLVGTSRRGERRSA</sequence>
<dbReference type="InterPro" id="IPR001789">
    <property type="entry name" value="Sig_transdc_resp-reg_receiver"/>
</dbReference>
<accession>A0AA37WR19</accession>
<name>A0AA37WR19_9HYPH</name>
<dbReference type="PROSITE" id="PS50110">
    <property type="entry name" value="RESPONSE_REGULATORY"/>
    <property type="match status" value="1"/>
</dbReference>
<keyword evidence="1" id="KW-0597">Phosphoprotein</keyword>
<feature type="domain" description="Response regulatory" evidence="2">
    <location>
        <begin position="12"/>
        <end position="124"/>
    </location>
</feature>
<dbReference type="SMART" id="SM00448">
    <property type="entry name" value="REC"/>
    <property type="match status" value="1"/>
</dbReference>
<dbReference type="EMBL" id="BSPL01000011">
    <property type="protein sequence ID" value="GLS69866.1"/>
    <property type="molecule type" value="Genomic_DNA"/>
</dbReference>
<dbReference type="Gene3D" id="3.40.50.2300">
    <property type="match status" value="1"/>
</dbReference>
<organism evidence="3 4">
    <name type="scientific">Methylobacterium tardum</name>
    <dbReference type="NCBI Taxonomy" id="374432"/>
    <lineage>
        <taxon>Bacteria</taxon>
        <taxon>Pseudomonadati</taxon>
        <taxon>Pseudomonadota</taxon>
        <taxon>Alphaproteobacteria</taxon>
        <taxon>Hyphomicrobiales</taxon>
        <taxon>Methylobacteriaceae</taxon>
        <taxon>Methylobacterium</taxon>
    </lineage>
</organism>
<comment type="caution">
    <text evidence="3">The sequence shown here is derived from an EMBL/GenBank/DDBJ whole genome shotgun (WGS) entry which is preliminary data.</text>
</comment>
<dbReference type="AlphaFoldDB" id="A0AA37WR19"/>
<dbReference type="SUPFAM" id="SSF52172">
    <property type="entry name" value="CheY-like"/>
    <property type="match status" value="1"/>
</dbReference>
<dbReference type="Proteomes" id="UP001157440">
    <property type="component" value="Unassembled WGS sequence"/>
</dbReference>
<evidence type="ECO:0000259" key="2">
    <source>
        <dbReference type="PROSITE" id="PS50110"/>
    </source>
</evidence>
<reference evidence="4" key="1">
    <citation type="journal article" date="2019" name="Int. J. Syst. Evol. Microbiol.">
        <title>The Global Catalogue of Microorganisms (GCM) 10K type strain sequencing project: providing services to taxonomists for standard genome sequencing and annotation.</title>
        <authorList>
            <consortium name="The Broad Institute Genomics Platform"/>
            <consortium name="The Broad Institute Genome Sequencing Center for Infectious Disease"/>
            <person name="Wu L."/>
            <person name="Ma J."/>
        </authorList>
    </citation>
    <scope>NUCLEOTIDE SEQUENCE [LARGE SCALE GENOMIC DNA]</scope>
    <source>
        <strain evidence="4">NBRC 103632</strain>
    </source>
</reference>
<dbReference type="GO" id="GO:0000160">
    <property type="term" value="P:phosphorelay signal transduction system"/>
    <property type="evidence" value="ECO:0007669"/>
    <property type="project" value="InterPro"/>
</dbReference>
<protein>
    <submittedName>
        <fullName evidence="3">Response regulator</fullName>
    </submittedName>
</protein>
<feature type="modified residue" description="4-aspartylphosphate" evidence="1">
    <location>
        <position position="63"/>
    </location>
</feature>